<dbReference type="Gene3D" id="3.40.50.300">
    <property type="entry name" value="P-loop containing nucleotide triphosphate hydrolases"/>
    <property type="match status" value="1"/>
</dbReference>
<keyword evidence="4" id="KW-1185">Reference proteome</keyword>
<keyword evidence="1" id="KW-0677">Repeat</keyword>
<sequence length="477" mass="53408">MSNRPTEDFDYQMASSNAAHTSVFPNANRVRIEGNFTANINTPSKSSLKVLYQRVAPNAILNKGGRGEDARCHPGTRKEVIGLMERWMDGAGNDRIFWMSGPAGGGKTAIMKTVTERAASRGVPTANFFFFRGDSSRNSAHPVVATILYQLFQFYPSCLDIAAKAFAERPRILDESMEEQCKLISTLFPIIRQSSPAGAPTFLLIDGLDECDVEADRSQRDILCTFEHLVMKDDSPFRLLIASRREPRIQMTFNQLQSTACSIFLGEEYSPQNDIRIFVQTEFDNLRASHPSKGSLPSAWPSSSDVDAIIAKSSGQFIYAATVMRYISHPSIVPTLGLERVMGFVPVVNNSPFANLDNIYTFILDRVSDADAMRDILSMKMVWGSRVSDMQLLSWYNSRYNNALVESCVSELSAIVKLDERGYVRFYHASLDDFLRDQARSGPYWIDVDAFFAKVLVVLSRKCILDNSSSTNFQEDV</sequence>
<protein>
    <recommendedName>
        <fullName evidence="2">Nephrocystin 3-like N-terminal domain-containing protein</fullName>
    </recommendedName>
</protein>
<dbReference type="AlphaFoldDB" id="A0A8H5B6Z8"/>
<proteinExistence type="predicted"/>
<dbReference type="Pfam" id="PF24883">
    <property type="entry name" value="NPHP3_N"/>
    <property type="match status" value="1"/>
</dbReference>
<dbReference type="SUPFAM" id="SSF52540">
    <property type="entry name" value="P-loop containing nucleoside triphosphate hydrolases"/>
    <property type="match status" value="1"/>
</dbReference>
<organism evidence="3 4">
    <name type="scientific">Psilocybe cf. subviscida</name>
    <dbReference type="NCBI Taxonomy" id="2480587"/>
    <lineage>
        <taxon>Eukaryota</taxon>
        <taxon>Fungi</taxon>
        <taxon>Dikarya</taxon>
        <taxon>Basidiomycota</taxon>
        <taxon>Agaricomycotina</taxon>
        <taxon>Agaricomycetes</taxon>
        <taxon>Agaricomycetidae</taxon>
        <taxon>Agaricales</taxon>
        <taxon>Agaricineae</taxon>
        <taxon>Strophariaceae</taxon>
        <taxon>Psilocybe</taxon>
    </lineage>
</organism>
<comment type="caution">
    <text evidence="3">The sequence shown here is derived from an EMBL/GenBank/DDBJ whole genome shotgun (WGS) entry which is preliminary data.</text>
</comment>
<dbReference type="Proteomes" id="UP000567179">
    <property type="component" value="Unassembled WGS sequence"/>
</dbReference>
<feature type="domain" description="Nephrocystin 3-like N-terminal" evidence="2">
    <location>
        <begin position="84"/>
        <end position="244"/>
    </location>
</feature>
<dbReference type="EMBL" id="JAACJJ010000032">
    <property type="protein sequence ID" value="KAF5317781.1"/>
    <property type="molecule type" value="Genomic_DNA"/>
</dbReference>
<reference evidence="3 4" key="1">
    <citation type="journal article" date="2020" name="ISME J.">
        <title>Uncovering the hidden diversity of litter-decomposition mechanisms in mushroom-forming fungi.</title>
        <authorList>
            <person name="Floudas D."/>
            <person name="Bentzer J."/>
            <person name="Ahren D."/>
            <person name="Johansson T."/>
            <person name="Persson P."/>
            <person name="Tunlid A."/>
        </authorList>
    </citation>
    <scope>NUCLEOTIDE SEQUENCE [LARGE SCALE GENOMIC DNA]</scope>
    <source>
        <strain evidence="3 4">CBS 101986</strain>
    </source>
</reference>
<accession>A0A8H5B6Z8</accession>
<dbReference type="InterPro" id="IPR027417">
    <property type="entry name" value="P-loop_NTPase"/>
</dbReference>
<gene>
    <name evidence="3" type="ORF">D9619_012525</name>
</gene>
<evidence type="ECO:0000313" key="4">
    <source>
        <dbReference type="Proteomes" id="UP000567179"/>
    </source>
</evidence>
<evidence type="ECO:0000256" key="1">
    <source>
        <dbReference type="ARBA" id="ARBA00022737"/>
    </source>
</evidence>
<dbReference type="PANTHER" id="PTHR10039:SF14">
    <property type="entry name" value="NACHT DOMAIN-CONTAINING PROTEIN"/>
    <property type="match status" value="1"/>
</dbReference>
<dbReference type="OrthoDB" id="3039175at2759"/>
<evidence type="ECO:0000313" key="3">
    <source>
        <dbReference type="EMBL" id="KAF5317781.1"/>
    </source>
</evidence>
<name>A0A8H5B6Z8_9AGAR</name>
<dbReference type="InterPro" id="IPR056884">
    <property type="entry name" value="NPHP3-like_N"/>
</dbReference>
<evidence type="ECO:0000259" key="2">
    <source>
        <dbReference type="Pfam" id="PF24883"/>
    </source>
</evidence>
<dbReference type="PANTHER" id="PTHR10039">
    <property type="entry name" value="AMELOGENIN"/>
    <property type="match status" value="1"/>
</dbReference>